<dbReference type="EMBL" id="MKCQ01000028">
    <property type="protein sequence ID" value="OEY98630.1"/>
    <property type="molecule type" value="Genomic_DNA"/>
</dbReference>
<proteinExistence type="predicted"/>
<comment type="caution">
    <text evidence="1">The sequence shown here is derived from an EMBL/GenBank/DDBJ whole genome shotgun (WGS) entry which is preliminary data.</text>
</comment>
<organism evidence="1 2">
    <name type="scientific">Xanthomonas campestris pv. glycines</name>
    <dbReference type="NCBI Taxonomy" id="473421"/>
    <lineage>
        <taxon>Bacteria</taxon>
        <taxon>Pseudomonadati</taxon>
        <taxon>Pseudomonadota</taxon>
        <taxon>Gammaproteobacteria</taxon>
        <taxon>Lysobacterales</taxon>
        <taxon>Lysobacteraceae</taxon>
        <taxon>Xanthomonas</taxon>
    </lineage>
</organism>
<evidence type="ECO:0000313" key="1">
    <source>
        <dbReference type="EMBL" id="OEY98630.1"/>
    </source>
</evidence>
<dbReference type="Proteomes" id="UP000175852">
    <property type="component" value="Unassembled WGS sequence"/>
</dbReference>
<name>A0AAX0I591_XANCG</name>
<sequence length="125" mass="13994">MSAVTQIGQATVKRNEALEAEVGQMWLNTIRHIEDVIAGSKFGFQHFAEWADPSIEQIVASITKIDGLLNSILDGAMGVVDHEHEVKLANCQQSIHLIRRVHIALKYKNQAEYDDVITKLTQQSK</sequence>
<gene>
    <name evidence="1" type="ORF">BIY41_09690</name>
</gene>
<evidence type="ECO:0000313" key="2">
    <source>
        <dbReference type="Proteomes" id="UP000175852"/>
    </source>
</evidence>
<dbReference type="RefSeq" id="WP_029828772.1">
    <property type="nucleotide sequence ID" value="NZ_CP026334.1"/>
</dbReference>
<reference evidence="1 2" key="1">
    <citation type="submission" date="2016-09" db="EMBL/GenBank/DDBJ databases">
        <authorList>
            <person name="Wen S.-F."/>
            <person name="Lo A.-C."/>
            <person name="Lin C.-J."/>
            <person name="Tseng T.-T."/>
        </authorList>
    </citation>
    <scope>NUCLEOTIDE SEQUENCE [LARGE SCALE GENOMIC DNA]</scope>
    <source>
        <strain evidence="1 2">12609</strain>
    </source>
</reference>
<dbReference type="AlphaFoldDB" id="A0AAX0I591"/>
<accession>A0AAX0I591</accession>
<protein>
    <submittedName>
        <fullName evidence="1">Uncharacterized protein</fullName>
    </submittedName>
</protein>